<comment type="similarity">
    <text evidence="3">Belongs to the MAP65/ASE1 family.</text>
</comment>
<keyword evidence="8" id="KW-0175">Coiled coil</keyword>
<dbReference type="GO" id="GO:0008017">
    <property type="term" value="F:microtubule binding"/>
    <property type="evidence" value="ECO:0007669"/>
    <property type="project" value="InterPro"/>
</dbReference>
<keyword evidence="6" id="KW-0493">Microtubule</keyword>
<evidence type="ECO:0000256" key="9">
    <source>
        <dbReference type="SAM" id="MobiDB-lite"/>
    </source>
</evidence>
<dbReference type="AlphaFoldDB" id="A0A9Q0KYN0"/>
<gene>
    <name evidence="10" type="ORF">NE237_009479</name>
</gene>
<sequence length="583" mass="66004">MSILPQMTTIPSISETTCGSLLQELQRIWDEIGESDSERDKILLQLEQECLNVYRRKVEHTCNYKAELHQALAEAEAEAASLISALGERASFSRPENAKGTLKEQINAINPVLEDLRWKKGERVKEFREIQSQIVRICAEMAGNVQLGNWADSQVDERDLTVKKLGNLKSHLQELQTEKNLRLQKINAHVNSIHELTAVMSIDSLKTIIEVHPSLVDSSNLSKSISNDTLSRLAGVVHSLQEEKKRRMQKLQDLGSTLIELWNLMDTPVDEQKRFDHVTSLISASIGDVPRQGSLALHVIEETEVEVERLNVWKASKMKELILKKQKELEEIYRGVHLDADSDSARQILVSLVDSGNVDLSNLLSSMDDRIAKAKEQALSRKDILDKVEKWTFACEEESWLDDYERDQNRYSAGRGAHKNLKRAEKARILVGKIPSLVENLTTKVTTWEEEKGFPFIYDKVPLLRNLEEYRVLRQEREEDKRRYREQKRLQEQLNAEQEALFGSKPSPMRAPTLRKPLGQSTHSNTMVGTPTGRRMTTSGHHGISAGKERKDNGKVGAVIPVNYVALPKDDSVSCNASAIVSP</sequence>
<dbReference type="GO" id="GO:0005737">
    <property type="term" value="C:cytoplasm"/>
    <property type="evidence" value="ECO:0007669"/>
    <property type="project" value="UniProtKB-SubCell"/>
</dbReference>
<evidence type="ECO:0000256" key="1">
    <source>
        <dbReference type="ARBA" id="ARBA00004123"/>
    </source>
</evidence>
<comment type="subcellular location">
    <subcellularLocation>
        <location evidence="2">Cytoplasm</location>
    </subcellularLocation>
    <subcellularLocation>
        <location evidence="1">Nucleus</location>
    </subcellularLocation>
</comment>
<evidence type="ECO:0008006" key="12">
    <source>
        <dbReference type="Google" id="ProtNLM"/>
    </source>
</evidence>
<evidence type="ECO:0000256" key="5">
    <source>
        <dbReference type="ARBA" id="ARBA00022553"/>
    </source>
</evidence>
<accession>A0A9Q0KYN0</accession>
<dbReference type="EMBL" id="JAMYWD010000002">
    <property type="protein sequence ID" value="KAJ4978699.1"/>
    <property type="molecule type" value="Genomic_DNA"/>
</dbReference>
<evidence type="ECO:0000256" key="2">
    <source>
        <dbReference type="ARBA" id="ARBA00004496"/>
    </source>
</evidence>
<evidence type="ECO:0000256" key="7">
    <source>
        <dbReference type="ARBA" id="ARBA00023242"/>
    </source>
</evidence>
<organism evidence="10 11">
    <name type="scientific">Protea cynaroides</name>
    <dbReference type="NCBI Taxonomy" id="273540"/>
    <lineage>
        <taxon>Eukaryota</taxon>
        <taxon>Viridiplantae</taxon>
        <taxon>Streptophyta</taxon>
        <taxon>Embryophyta</taxon>
        <taxon>Tracheophyta</taxon>
        <taxon>Spermatophyta</taxon>
        <taxon>Magnoliopsida</taxon>
        <taxon>Proteales</taxon>
        <taxon>Proteaceae</taxon>
        <taxon>Protea</taxon>
    </lineage>
</organism>
<keyword evidence="7" id="KW-0539">Nucleus</keyword>
<evidence type="ECO:0000313" key="11">
    <source>
        <dbReference type="Proteomes" id="UP001141806"/>
    </source>
</evidence>
<dbReference type="OrthoDB" id="642895at2759"/>
<comment type="caution">
    <text evidence="10">The sequence shown here is derived from an EMBL/GenBank/DDBJ whole genome shotgun (WGS) entry which is preliminary data.</text>
</comment>
<feature type="region of interest" description="Disordered" evidence="9">
    <location>
        <begin position="497"/>
        <end position="552"/>
    </location>
</feature>
<evidence type="ECO:0000313" key="10">
    <source>
        <dbReference type="EMBL" id="KAJ4978699.1"/>
    </source>
</evidence>
<dbReference type="GO" id="GO:0005874">
    <property type="term" value="C:microtubule"/>
    <property type="evidence" value="ECO:0007669"/>
    <property type="project" value="UniProtKB-KW"/>
</dbReference>
<protein>
    <recommendedName>
        <fullName evidence="12">Microtubule-associated protein</fullName>
    </recommendedName>
</protein>
<evidence type="ECO:0000256" key="8">
    <source>
        <dbReference type="SAM" id="Coils"/>
    </source>
</evidence>
<feature type="compositionally biased region" description="Polar residues" evidence="9">
    <location>
        <begin position="519"/>
        <end position="540"/>
    </location>
</feature>
<dbReference type="Proteomes" id="UP001141806">
    <property type="component" value="Unassembled WGS sequence"/>
</dbReference>
<dbReference type="PANTHER" id="PTHR19321:SF4">
    <property type="entry name" value="65-KDA MICROTUBULE-ASSOCIATED PROTEIN 5"/>
    <property type="match status" value="1"/>
</dbReference>
<dbReference type="Gene3D" id="1.20.58.1520">
    <property type="match status" value="1"/>
</dbReference>
<feature type="coiled-coil region" evidence="8">
    <location>
        <begin position="467"/>
        <end position="497"/>
    </location>
</feature>
<dbReference type="GO" id="GO:0000226">
    <property type="term" value="P:microtubule cytoskeleton organization"/>
    <property type="evidence" value="ECO:0007669"/>
    <property type="project" value="InterPro"/>
</dbReference>
<evidence type="ECO:0000256" key="6">
    <source>
        <dbReference type="ARBA" id="ARBA00022701"/>
    </source>
</evidence>
<dbReference type="GO" id="GO:0005634">
    <property type="term" value="C:nucleus"/>
    <property type="evidence" value="ECO:0007669"/>
    <property type="project" value="UniProtKB-SubCell"/>
</dbReference>
<proteinExistence type="inferred from homology"/>
<dbReference type="FunFam" id="1.20.58.1520:FF:000002">
    <property type="entry name" value="65-kDa microtubule-associated protein 6"/>
    <property type="match status" value="1"/>
</dbReference>
<evidence type="ECO:0000256" key="3">
    <source>
        <dbReference type="ARBA" id="ARBA00006187"/>
    </source>
</evidence>
<name>A0A9Q0KYN0_9MAGN</name>
<dbReference type="InterPro" id="IPR007145">
    <property type="entry name" value="MAP65_Ase1_PRC1"/>
</dbReference>
<dbReference type="Pfam" id="PF03999">
    <property type="entry name" value="MAP65_ASE1"/>
    <property type="match status" value="1"/>
</dbReference>
<keyword evidence="11" id="KW-1185">Reference proteome</keyword>
<dbReference type="PANTHER" id="PTHR19321">
    <property type="entry name" value="PROTEIN REGULATOR OF CYTOKINESIS 1 PRC1-RELATED"/>
    <property type="match status" value="1"/>
</dbReference>
<reference evidence="10" key="1">
    <citation type="journal article" date="2023" name="Plant J.">
        <title>The genome of the king protea, Protea cynaroides.</title>
        <authorList>
            <person name="Chang J."/>
            <person name="Duong T.A."/>
            <person name="Schoeman C."/>
            <person name="Ma X."/>
            <person name="Roodt D."/>
            <person name="Barker N."/>
            <person name="Li Z."/>
            <person name="Van de Peer Y."/>
            <person name="Mizrachi E."/>
        </authorList>
    </citation>
    <scope>NUCLEOTIDE SEQUENCE</scope>
    <source>
        <tissue evidence="10">Young leaves</tissue>
    </source>
</reference>
<evidence type="ECO:0000256" key="4">
    <source>
        <dbReference type="ARBA" id="ARBA00022490"/>
    </source>
</evidence>
<keyword evidence="5" id="KW-0597">Phosphoprotein</keyword>
<keyword evidence="4" id="KW-0963">Cytoplasm</keyword>
<dbReference type="GO" id="GO:0005819">
    <property type="term" value="C:spindle"/>
    <property type="evidence" value="ECO:0007669"/>
    <property type="project" value="TreeGrafter"/>
</dbReference>